<keyword evidence="11" id="KW-0732">Signal</keyword>
<dbReference type="SMART" id="SM00209">
    <property type="entry name" value="TSP1"/>
    <property type="match status" value="2"/>
</dbReference>
<comment type="caution">
    <text evidence="25">Lacks conserved residue(s) required for the propagation of feature annotation.</text>
</comment>
<dbReference type="InterPro" id="IPR000742">
    <property type="entry name" value="EGF"/>
</dbReference>
<dbReference type="Gene3D" id="4.10.400.10">
    <property type="entry name" value="Low-density Lipoprotein Receptor"/>
    <property type="match status" value="1"/>
</dbReference>
<keyword evidence="9" id="KW-0399">Innate immunity</keyword>
<evidence type="ECO:0000256" key="4">
    <source>
        <dbReference type="ARBA" id="ARBA00013949"/>
    </source>
</evidence>
<comment type="caution">
    <text evidence="27">The sequence shown here is derived from an EMBL/GenBank/DDBJ whole genome shotgun (WGS) entry which is preliminary data.</text>
</comment>
<dbReference type="InterPro" id="IPR000884">
    <property type="entry name" value="TSP1_rpt"/>
</dbReference>
<evidence type="ECO:0000256" key="20">
    <source>
        <dbReference type="ARBA" id="ARBA00023180"/>
    </source>
</evidence>
<keyword evidence="7" id="KW-0245">EGF-like domain</keyword>
<dbReference type="PROSITE" id="PS50092">
    <property type="entry name" value="TSP1"/>
    <property type="match status" value="2"/>
</dbReference>
<comment type="subunit">
    <text evidence="24">Heterotrimer of 3 chains: alpha (C8A), beta (C8B) and gamma (C8G); the alpha and gamma chains are disulfide bonded. Component of the membrane attack complex (MAC), composed of complement C5b, C6, C7, C8A, C8B, C8G and multiple copies of the pore-forming subunit C9.</text>
</comment>
<dbReference type="Pfam" id="PF21195">
    <property type="entry name" value="EGF_C8A_B_C6"/>
    <property type="match status" value="1"/>
</dbReference>
<dbReference type="Gene3D" id="2.20.100.10">
    <property type="entry name" value="Thrombospondin type-1 (TSP1) repeat"/>
    <property type="match status" value="2"/>
</dbReference>
<proteinExistence type="inferred from homology"/>
<evidence type="ECO:0000256" key="18">
    <source>
        <dbReference type="ARBA" id="ARBA00023157"/>
    </source>
</evidence>
<evidence type="ECO:0000256" key="8">
    <source>
        <dbReference type="ARBA" id="ARBA00022537"/>
    </source>
</evidence>
<evidence type="ECO:0000256" key="5">
    <source>
        <dbReference type="ARBA" id="ARBA00022452"/>
    </source>
</evidence>
<dbReference type="InterPro" id="IPR036055">
    <property type="entry name" value="LDL_receptor-like_sf"/>
</dbReference>
<dbReference type="Proteomes" id="UP000516260">
    <property type="component" value="Chromosome 15"/>
</dbReference>
<feature type="domain" description="MACPF" evidence="26">
    <location>
        <begin position="161"/>
        <end position="488"/>
    </location>
</feature>
<accession>A0A4Z2C1V0</accession>
<evidence type="ECO:0000256" key="3">
    <source>
        <dbReference type="ARBA" id="ARBA00009214"/>
    </source>
</evidence>
<gene>
    <name evidence="27" type="ORF">fugu_014244</name>
</gene>
<dbReference type="PROSITE" id="PS50068">
    <property type="entry name" value="LDLRA_2"/>
    <property type="match status" value="1"/>
</dbReference>
<evidence type="ECO:0000256" key="14">
    <source>
        <dbReference type="ARBA" id="ARBA00022859"/>
    </source>
</evidence>
<dbReference type="SUPFAM" id="SSF82895">
    <property type="entry name" value="TSP-1 type 1 repeat"/>
    <property type="match status" value="2"/>
</dbReference>
<dbReference type="SUPFAM" id="SSF57196">
    <property type="entry name" value="EGF/Laminin"/>
    <property type="match status" value="1"/>
</dbReference>
<evidence type="ECO:0000256" key="1">
    <source>
        <dbReference type="ARBA" id="ARBA00004276"/>
    </source>
</evidence>
<keyword evidence="14" id="KW-0391">Immunity</keyword>
<dbReference type="Pfam" id="PF01823">
    <property type="entry name" value="MACPF"/>
    <property type="match status" value="1"/>
</dbReference>
<evidence type="ECO:0000256" key="22">
    <source>
        <dbReference type="ARBA" id="ARBA00031383"/>
    </source>
</evidence>
<sequence>MLSGNVSAAQEGVNESTDAVALNVSARFLLHVTAGSSSPRRTTETRRLSVKLGQAGGQVMAQPVDCVLSEWSAWSRCDTCQKKRYRYTKLEQPSQFGGQACNFHGREEEACTVPPRYTCDSVPVCEGFLCANTGRCIHRTLQCSGEDDCGDMSDEVGCKKVSKPCRSEAEEYWGIENLAKGINILDSNLEGVVLDNRYYGGSCLPHYIQDVRFRKPHNLQQYTLQTKGSYDFILQSSDSYSSYMEDTLKERMTQTTVSFGFSFPGVFEFGFNYNKRQVLQVGEEASPPLLCISLQSYSFVKAKAELELAQYMLKTDDLMLHHEFLHRLRALPQAYVYGEYRQIFQDYGTHYVTEAALGGTFEHTIILNKERLEKSENTARGSMVEDFVSVVRGGTSESITALLSKKLPTPELMRLWGEGVQFNPDFIRRTTRPLYELVTSRDFAQASTLKRNLKRALSEYLAEASSCRCAPCLNNGVAVLRGTRCDCICPIGYTGRGCEITSRRKVIGIDGSWSCWGSWSSCSGGTMTRSRQCNNPAPSHEGMACRGLQQESTDCL</sequence>
<evidence type="ECO:0000256" key="15">
    <source>
        <dbReference type="ARBA" id="ARBA00022875"/>
    </source>
</evidence>
<evidence type="ECO:0000256" key="7">
    <source>
        <dbReference type="ARBA" id="ARBA00022536"/>
    </source>
</evidence>
<evidence type="ECO:0000256" key="25">
    <source>
        <dbReference type="PROSITE-ProRule" id="PRU00124"/>
    </source>
</evidence>
<dbReference type="FunFam" id="2.20.100.10:FF:000001">
    <property type="entry name" value="semaphorin-5A isoform X1"/>
    <property type="match status" value="1"/>
</dbReference>
<name>A0A4Z2C1V0_9TELE</name>
<dbReference type="PROSITE" id="PS51412">
    <property type="entry name" value="MACPF_2"/>
    <property type="match status" value="1"/>
</dbReference>
<evidence type="ECO:0000313" key="28">
    <source>
        <dbReference type="Proteomes" id="UP000516260"/>
    </source>
</evidence>
<keyword evidence="21" id="KW-1053">Target membrane</keyword>
<evidence type="ECO:0000259" key="26">
    <source>
        <dbReference type="PROSITE" id="PS51412"/>
    </source>
</evidence>
<feature type="disulfide bond" evidence="25">
    <location>
        <begin position="143"/>
        <end position="158"/>
    </location>
</feature>
<keyword evidence="8" id="KW-1052">Target cell membrane</keyword>
<evidence type="ECO:0000256" key="17">
    <source>
        <dbReference type="ARBA" id="ARBA00023136"/>
    </source>
</evidence>
<dbReference type="GO" id="GO:0044218">
    <property type="term" value="C:other organism cell membrane"/>
    <property type="evidence" value="ECO:0007669"/>
    <property type="project" value="UniProtKB-KW"/>
</dbReference>
<comment type="function">
    <text evidence="23">Component of the membrane attack complex (MAC), a multiprotein complex activated by the complement cascade, which inserts into a target cell membrane and forms a pore, leading to target cell membrane rupture and cell lysis. The MAC is initiated by proteolytic cleavage of C5 into complement C5b in response to the classical, alternative, lectin and GZMK complement pathways. The complement pathways consist in a cascade of proteins that leads to phagocytosis and breakdown of pathogens and signaling that strengthens the adaptive immune system. C8B, together with C8A and C8G, inserts into the target membrane, but does not form pores by itself. During MAC assembly, associates with C5b, C6 and C7 to form the C5b8 intermediate complex that inserts into the target membrane and traverses the bilayer increasing membrane rigidity.</text>
</comment>
<keyword evidence="18 25" id="KW-1015">Disulfide bond</keyword>
<evidence type="ECO:0000313" key="27">
    <source>
        <dbReference type="EMBL" id="TNM97998.1"/>
    </source>
</evidence>
<evidence type="ECO:0000256" key="23">
    <source>
        <dbReference type="ARBA" id="ARBA00093292"/>
    </source>
</evidence>
<keyword evidence="28" id="KW-1185">Reference proteome</keyword>
<dbReference type="CDD" id="cd00112">
    <property type="entry name" value="LDLa"/>
    <property type="match status" value="1"/>
</dbReference>
<dbReference type="GO" id="GO:0031640">
    <property type="term" value="P:killing of cells of another organism"/>
    <property type="evidence" value="ECO:0007669"/>
    <property type="project" value="UniProtKB-KW"/>
</dbReference>
<evidence type="ECO:0000256" key="19">
    <source>
        <dbReference type="ARBA" id="ARBA00023162"/>
    </source>
</evidence>
<evidence type="ECO:0000256" key="16">
    <source>
        <dbReference type="ARBA" id="ARBA00023058"/>
    </source>
</evidence>
<keyword evidence="13" id="KW-0204">Cytolysis</keyword>
<organism evidence="27 28">
    <name type="scientific">Takifugu bimaculatus</name>
    <dbReference type="NCBI Taxonomy" id="433685"/>
    <lineage>
        <taxon>Eukaryota</taxon>
        <taxon>Metazoa</taxon>
        <taxon>Chordata</taxon>
        <taxon>Craniata</taxon>
        <taxon>Vertebrata</taxon>
        <taxon>Euteleostomi</taxon>
        <taxon>Actinopterygii</taxon>
        <taxon>Neopterygii</taxon>
        <taxon>Teleostei</taxon>
        <taxon>Neoteleostei</taxon>
        <taxon>Acanthomorphata</taxon>
        <taxon>Eupercaria</taxon>
        <taxon>Tetraodontiformes</taxon>
        <taxon>Tetradontoidea</taxon>
        <taxon>Tetraodontidae</taxon>
        <taxon>Takifugu</taxon>
    </lineage>
</organism>
<evidence type="ECO:0000256" key="2">
    <source>
        <dbReference type="ARBA" id="ARBA00004613"/>
    </source>
</evidence>
<dbReference type="PANTHER" id="PTHR45742">
    <property type="entry name" value="COMPLEMENT COMPONENT C6"/>
    <property type="match status" value="1"/>
</dbReference>
<evidence type="ECO:0000256" key="24">
    <source>
        <dbReference type="ARBA" id="ARBA00093472"/>
    </source>
</evidence>
<dbReference type="InterPro" id="IPR036383">
    <property type="entry name" value="TSP1_rpt_sf"/>
</dbReference>
<keyword evidence="10" id="KW-0812">Transmembrane</keyword>
<dbReference type="PRINTS" id="PR01705">
    <property type="entry name" value="TSP1REPEAT"/>
</dbReference>
<dbReference type="EMBL" id="SWLE01000007">
    <property type="protein sequence ID" value="TNM97998.1"/>
    <property type="molecule type" value="Genomic_DNA"/>
</dbReference>
<comment type="similarity">
    <text evidence="3">Belongs to the complement C6/C7/C8/C9 family.</text>
</comment>
<keyword evidence="17" id="KW-0472">Membrane</keyword>
<dbReference type="PRINTS" id="PR00764">
    <property type="entry name" value="COMPLEMENTC9"/>
</dbReference>
<dbReference type="GO" id="GO:0005579">
    <property type="term" value="C:membrane attack complex"/>
    <property type="evidence" value="ECO:0007669"/>
    <property type="project" value="UniProtKB-KW"/>
</dbReference>
<dbReference type="PANTHER" id="PTHR45742:SF5">
    <property type="entry name" value="COMPLEMENT COMPONENT C8 BETA CHAIN"/>
    <property type="match status" value="1"/>
</dbReference>
<keyword evidence="20" id="KW-0325">Glycoprotein</keyword>
<keyword evidence="5" id="KW-1134">Transmembrane beta strand</keyword>
<keyword evidence="12" id="KW-0677">Repeat</keyword>
<dbReference type="PROSITE" id="PS01186">
    <property type="entry name" value="EGF_2"/>
    <property type="match status" value="1"/>
</dbReference>
<dbReference type="Gene3D" id="2.10.25.10">
    <property type="entry name" value="Laminin"/>
    <property type="match status" value="1"/>
</dbReference>
<dbReference type="GO" id="GO:0006957">
    <property type="term" value="P:complement activation, alternative pathway"/>
    <property type="evidence" value="ECO:0007669"/>
    <property type="project" value="UniProtKB-KW"/>
</dbReference>
<dbReference type="InterPro" id="IPR020864">
    <property type="entry name" value="MACPF"/>
</dbReference>
<dbReference type="PROSITE" id="PS00279">
    <property type="entry name" value="MACPF_1"/>
    <property type="match status" value="1"/>
</dbReference>
<reference evidence="27 28" key="1">
    <citation type="submission" date="2019-04" db="EMBL/GenBank/DDBJ databases">
        <title>The sequence and de novo assembly of Takifugu bimaculatus genome using PacBio and Hi-C technologies.</title>
        <authorList>
            <person name="Xu P."/>
            <person name="Liu B."/>
            <person name="Zhou Z."/>
        </authorList>
    </citation>
    <scope>NUCLEOTIDE SEQUENCE [LARGE SCALE GENOMIC DNA]</scope>
    <source>
        <strain evidence="27">TB-2018</strain>
        <tissue evidence="27">Muscle</tissue>
    </source>
</reference>
<evidence type="ECO:0000256" key="21">
    <source>
        <dbReference type="ARBA" id="ARBA00023298"/>
    </source>
</evidence>
<keyword evidence="19" id="KW-0179">Complement alternate pathway</keyword>
<evidence type="ECO:0000256" key="11">
    <source>
        <dbReference type="ARBA" id="ARBA00022729"/>
    </source>
</evidence>
<keyword evidence="15" id="KW-0180">Complement pathway</keyword>
<dbReference type="GO" id="GO:0005576">
    <property type="term" value="C:extracellular region"/>
    <property type="evidence" value="ECO:0007669"/>
    <property type="project" value="UniProtKB-SubCell"/>
</dbReference>
<dbReference type="InterPro" id="IPR020863">
    <property type="entry name" value="MACPF_CS"/>
</dbReference>
<dbReference type="SMART" id="SM00457">
    <property type="entry name" value="MACPF"/>
    <property type="match status" value="1"/>
</dbReference>
<dbReference type="SUPFAM" id="SSF57424">
    <property type="entry name" value="LDL receptor-like module"/>
    <property type="match status" value="1"/>
</dbReference>
<evidence type="ECO:0000256" key="13">
    <source>
        <dbReference type="ARBA" id="ARBA00022852"/>
    </source>
</evidence>
<dbReference type="AlphaFoldDB" id="A0A4Z2C1V0"/>
<comment type="subcellular location">
    <subcellularLocation>
        <location evidence="2">Secreted</location>
    </subcellularLocation>
    <subcellularLocation>
        <location evidence="1">Target cell membrane</location>
        <topology evidence="1">Multi-pass membrane protein</topology>
    </subcellularLocation>
</comment>
<dbReference type="Pfam" id="PF00057">
    <property type="entry name" value="Ldl_recept_a"/>
    <property type="match status" value="1"/>
</dbReference>
<dbReference type="Pfam" id="PF00090">
    <property type="entry name" value="TSP_1"/>
    <property type="match status" value="2"/>
</dbReference>
<evidence type="ECO:0000256" key="6">
    <source>
        <dbReference type="ARBA" id="ARBA00022525"/>
    </source>
</evidence>
<evidence type="ECO:0000256" key="12">
    <source>
        <dbReference type="ARBA" id="ARBA00022737"/>
    </source>
</evidence>
<dbReference type="InterPro" id="IPR001862">
    <property type="entry name" value="MAC_perforin"/>
</dbReference>
<evidence type="ECO:0000256" key="9">
    <source>
        <dbReference type="ARBA" id="ARBA00022588"/>
    </source>
</evidence>
<keyword evidence="16" id="KW-0473">Membrane attack complex</keyword>
<dbReference type="GO" id="GO:0006958">
    <property type="term" value="P:complement activation, classical pathway"/>
    <property type="evidence" value="ECO:0007669"/>
    <property type="project" value="UniProtKB-KW"/>
</dbReference>
<protein>
    <recommendedName>
        <fullName evidence="4">Complement component C8 beta chain</fullName>
    </recommendedName>
    <alternativeName>
        <fullName evidence="22">Complement component 8 subunit beta</fullName>
    </alternativeName>
</protein>
<dbReference type="InterPro" id="IPR002172">
    <property type="entry name" value="LDrepeatLR_classA_rpt"/>
</dbReference>
<dbReference type="InterPro" id="IPR048831">
    <property type="entry name" value="C8A_B_C6_EGF-like"/>
</dbReference>
<dbReference type="SMART" id="SM00192">
    <property type="entry name" value="LDLa"/>
    <property type="match status" value="1"/>
</dbReference>
<keyword evidence="6" id="KW-0964">Secreted</keyword>
<evidence type="ECO:0000256" key="10">
    <source>
        <dbReference type="ARBA" id="ARBA00022692"/>
    </source>
</evidence>